<accession>A0ABR8PNR7</accession>
<evidence type="ECO:0000313" key="2">
    <source>
        <dbReference type="Proteomes" id="UP000627781"/>
    </source>
</evidence>
<dbReference type="Proteomes" id="UP000627781">
    <property type="component" value="Unassembled WGS sequence"/>
</dbReference>
<dbReference type="Pfam" id="PF07873">
    <property type="entry name" value="YabP"/>
    <property type="match status" value="1"/>
</dbReference>
<dbReference type="InterPro" id="IPR022477">
    <property type="entry name" value="Spore_YqfC"/>
</dbReference>
<keyword evidence="2" id="KW-1185">Reference proteome</keyword>
<dbReference type="InterPro" id="IPR022476">
    <property type="entry name" value="Spore_YabP/YqfC"/>
</dbReference>
<proteinExistence type="predicted"/>
<protein>
    <submittedName>
        <fullName evidence="1">Sporulation protein YqfC</fullName>
    </submittedName>
</protein>
<organism evidence="1 2">
    <name type="scientific">Clostridium cibarium</name>
    <dbReference type="NCBI Taxonomy" id="2762247"/>
    <lineage>
        <taxon>Bacteria</taxon>
        <taxon>Bacillati</taxon>
        <taxon>Bacillota</taxon>
        <taxon>Clostridia</taxon>
        <taxon>Eubacteriales</taxon>
        <taxon>Clostridiaceae</taxon>
        <taxon>Clostridium</taxon>
    </lineage>
</organism>
<dbReference type="NCBIfam" id="TIGR02856">
    <property type="entry name" value="spore_yqfC"/>
    <property type="match status" value="1"/>
</dbReference>
<dbReference type="EMBL" id="JACSRA010000001">
    <property type="protein sequence ID" value="MBD7909787.1"/>
    <property type="molecule type" value="Genomic_DNA"/>
</dbReference>
<gene>
    <name evidence="1" type="primary">yqfC</name>
    <name evidence="1" type="ORF">H9661_00330</name>
</gene>
<name>A0ABR8PNR7_9CLOT</name>
<sequence length="95" mass="10811">MESKKNRNKETIIDKLKIPRELIMDTPRIIVTSDREIVIENYKGIVAFEKKEMKINTSVGIIKVQGGNFEILYIGGDTITISGEFKAIIYEGYSI</sequence>
<reference evidence="1 2" key="1">
    <citation type="submission" date="2020-08" db="EMBL/GenBank/DDBJ databases">
        <title>A Genomic Blueprint of the Chicken Gut Microbiome.</title>
        <authorList>
            <person name="Gilroy R."/>
            <person name="Ravi A."/>
            <person name="Getino M."/>
            <person name="Pursley I."/>
            <person name="Horton D.L."/>
            <person name="Alikhan N.-F."/>
            <person name="Baker D."/>
            <person name="Gharbi K."/>
            <person name="Hall N."/>
            <person name="Watson M."/>
            <person name="Adriaenssens E.M."/>
            <person name="Foster-Nyarko E."/>
            <person name="Jarju S."/>
            <person name="Secka A."/>
            <person name="Antonio M."/>
            <person name="Oren A."/>
            <person name="Chaudhuri R."/>
            <person name="La Ragione R.M."/>
            <person name="Hildebrand F."/>
            <person name="Pallen M.J."/>
        </authorList>
    </citation>
    <scope>NUCLEOTIDE SEQUENCE [LARGE SCALE GENOMIC DNA]</scope>
    <source>
        <strain evidence="1 2">Sa3CVN1</strain>
    </source>
</reference>
<dbReference type="RefSeq" id="WP_143314687.1">
    <property type="nucleotide sequence ID" value="NZ_JACSRA010000001.1"/>
</dbReference>
<evidence type="ECO:0000313" key="1">
    <source>
        <dbReference type="EMBL" id="MBD7909787.1"/>
    </source>
</evidence>
<comment type="caution">
    <text evidence="1">The sequence shown here is derived from an EMBL/GenBank/DDBJ whole genome shotgun (WGS) entry which is preliminary data.</text>
</comment>